<organism evidence="3 4">
    <name type="scientific">Salipaludibacillus aurantiacus</name>
    <dbReference type="NCBI Taxonomy" id="1601833"/>
    <lineage>
        <taxon>Bacteria</taxon>
        <taxon>Bacillati</taxon>
        <taxon>Bacillota</taxon>
        <taxon>Bacilli</taxon>
        <taxon>Bacillales</taxon>
        <taxon>Bacillaceae</taxon>
    </lineage>
</organism>
<keyword evidence="4" id="KW-1185">Reference proteome</keyword>
<keyword evidence="1" id="KW-0812">Transmembrane</keyword>
<evidence type="ECO:0000256" key="1">
    <source>
        <dbReference type="SAM" id="Phobius"/>
    </source>
</evidence>
<dbReference type="RefSeq" id="WP_093049966.1">
    <property type="nucleotide sequence ID" value="NZ_FOGT01000005.1"/>
</dbReference>
<feature type="transmembrane region" description="Helical" evidence="1">
    <location>
        <begin position="34"/>
        <end position="54"/>
    </location>
</feature>
<dbReference type="PANTHER" id="PTHR43849">
    <property type="entry name" value="BLL3936 PROTEIN"/>
    <property type="match status" value="1"/>
</dbReference>
<keyword evidence="1" id="KW-0472">Membrane</keyword>
<name>A0A1H9T9F8_9BACI</name>
<feature type="transmembrane region" description="Helical" evidence="1">
    <location>
        <begin position="452"/>
        <end position="478"/>
    </location>
</feature>
<feature type="transmembrane region" description="Helical" evidence="1">
    <location>
        <begin position="60"/>
        <end position="82"/>
    </location>
</feature>
<feature type="transmembrane region" description="Helical" evidence="1">
    <location>
        <begin position="195"/>
        <end position="218"/>
    </location>
</feature>
<dbReference type="STRING" id="1601833.SAMN05518684_105194"/>
<accession>A0A1H9T9F8</accession>
<feature type="domain" description="TRAP C4-dicarboxylate transport system permease DctM subunit" evidence="2">
    <location>
        <begin position="139"/>
        <end position="572"/>
    </location>
</feature>
<proteinExistence type="predicted"/>
<feature type="transmembrane region" description="Helical" evidence="1">
    <location>
        <begin position="575"/>
        <end position="594"/>
    </location>
</feature>
<feature type="transmembrane region" description="Helical" evidence="1">
    <location>
        <begin position="544"/>
        <end position="563"/>
    </location>
</feature>
<dbReference type="Pfam" id="PF11874">
    <property type="entry name" value="DUF3394"/>
    <property type="match status" value="1"/>
</dbReference>
<keyword evidence="1" id="KW-1133">Transmembrane helix</keyword>
<feature type="transmembrane region" description="Helical" evidence="1">
    <location>
        <begin position="151"/>
        <end position="175"/>
    </location>
</feature>
<dbReference type="InterPro" id="IPR010656">
    <property type="entry name" value="DctM"/>
</dbReference>
<evidence type="ECO:0000313" key="4">
    <source>
        <dbReference type="Proteomes" id="UP000198571"/>
    </source>
</evidence>
<feature type="transmembrane region" description="Helical" evidence="1">
    <location>
        <begin position="627"/>
        <end position="644"/>
    </location>
</feature>
<dbReference type="InterPro" id="IPR021814">
    <property type="entry name" value="DUF3394"/>
</dbReference>
<dbReference type="Proteomes" id="UP000198571">
    <property type="component" value="Unassembled WGS sequence"/>
</dbReference>
<evidence type="ECO:0000259" key="2">
    <source>
        <dbReference type="Pfam" id="PF06808"/>
    </source>
</evidence>
<feature type="transmembrane region" description="Helical" evidence="1">
    <location>
        <begin position="125"/>
        <end position="144"/>
    </location>
</feature>
<dbReference type="InterPro" id="IPR011853">
    <property type="entry name" value="TRAP_DctM-Dct_fused"/>
</dbReference>
<dbReference type="PANTHER" id="PTHR43849:SF2">
    <property type="entry name" value="BLL3936 PROTEIN"/>
    <property type="match status" value="1"/>
</dbReference>
<dbReference type="OrthoDB" id="9759894at2"/>
<reference evidence="4" key="1">
    <citation type="submission" date="2016-10" db="EMBL/GenBank/DDBJ databases">
        <authorList>
            <person name="Varghese N."/>
            <person name="Submissions S."/>
        </authorList>
    </citation>
    <scope>NUCLEOTIDE SEQUENCE [LARGE SCALE GENOMIC DNA]</scope>
    <source>
        <strain evidence="4">S9</strain>
    </source>
</reference>
<dbReference type="AlphaFoldDB" id="A0A1H9T9F8"/>
<gene>
    <name evidence="3" type="ORF">SAMN05518684_105194</name>
</gene>
<feature type="transmembrane region" description="Helical" evidence="1">
    <location>
        <begin position="425"/>
        <end position="446"/>
    </location>
</feature>
<dbReference type="Pfam" id="PF06808">
    <property type="entry name" value="DctM"/>
    <property type="match status" value="1"/>
</dbReference>
<feature type="transmembrane region" description="Helical" evidence="1">
    <location>
        <begin position="94"/>
        <end position="113"/>
    </location>
</feature>
<protein>
    <submittedName>
        <fullName evidence="3">TRAP transporter, 4TM/12TM fusion protein</fullName>
    </submittedName>
</protein>
<feature type="transmembrane region" description="Helical" evidence="1">
    <location>
        <begin position="388"/>
        <end position="404"/>
    </location>
</feature>
<evidence type="ECO:0000313" key="3">
    <source>
        <dbReference type="EMBL" id="SER93791.1"/>
    </source>
</evidence>
<dbReference type="EMBL" id="FOGT01000005">
    <property type="protein sequence ID" value="SER93791.1"/>
    <property type="molecule type" value="Genomic_DNA"/>
</dbReference>
<feature type="transmembrane region" description="Helical" evidence="1">
    <location>
        <begin position="322"/>
        <end position="343"/>
    </location>
</feature>
<sequence>MSDTNKDLLTEKEQQEMLSRYDKESAYRQNPGKWGWVISFLAISLTVFHVWRAFPQTGGPLVYLIQGAVHLGTAMGLIFLLYPFRRSGMKKVGVPWYDVVLAFLSMCSVYYIIFRYDWITGPARVLGFGTLDIIVATIGIILLLEATRRAVGLPIIVIASLAILYGLYGTNIPYFGHGGFDWAGLSRRLFFTSDAIFGTPIQISSTYIYLFLFFGVMLTKTGVGQYFNDLAFGATGRFTGGTAKAAVAASALQGTVTGSSVANTVASGSFTIPMMKRAKFRPEFAAAAEASASTGGQIMPPIMGAAAFIMAEYVSSVSYSDIIIIGIIPAILYFTSVFMGTHFEAKRYGITGLPKSELPSLKGLSKKLDLLLPLVVIVSMLVNGFTPTYAALAGIGTAFLVSFFRKETRMGPSDIIDALEQGARIALPVIAACATAGIIVGIVVFTGLGGKIAGGLLALAGDNLFLLMFFTMIACILLGMGLPTTANYVVTASMAAPALIAFGVPDIAAHFFVFYFGIVADITPPVCLAAYAGSGIAKANPMRAGVTAFKLAIAGFIIPYVFVYNPALLLQDADVLTVIQLLITAILGMAAVSATMMNYFVYSFKWYERLLLLLSGLMLIYPENLVIELSGLGLFLLIGFLQHYRKKRDLKESAAS</sequence>
<dbReference type="NCBIfam" id="TIGR02123">
    <property type="entry name" value="TRAP_fused"/>
    <property type="match status" value="1"/>
</dbReference>
<feature type="transmembrane region" description="Helical" evidence="1">
    <location>
        <begin position="511"/>
        <end position="532"/>
    </location>
</feature>